<dbReference type="GO" id="GO:0016020">
    <property type="term" value="C:membrane"/>
    <property type="evidence" value="ECO:0007669"/>
    <property type="project" value="UniProtKB-SubCell"/>
</dbReference>
<evidence type="ECO:0000313" key="8">
    <source>
        <dbReference type="Proteomes" id="UP000290253"/>
    </source>
</evidence>
<comment type="subcellular location">
    <subcellularLocation>
        <location evidence="1">Membrane</location>
        <topology evidence="1">Multi-pass membrane protein</topology>
    </subcellularLocation>
</comment>
<evidence type="ECO:0000256" key="4">
    <source>
        <dbReference type="ARBA" id="ARBA00023136"/>
    </source>
</evidence>
<evidence type="ECO:0000256" key="2">
    <source>
        <dbReference type="ARBA" id="ARBA00022692"/>
    </source>
</evidence>
<comment type="caution">
    <text evidence="7">The sequence shown here is derived from an EMBL/GenBank/DDBJ whole genome shotgun (WGS) entry which is preliminary data.</text>
</comment>
<keyword evidence="3 5" id="KW-1133">Transmembrane helix</keyword>
<keyword evidence="4 5" id="KW-0472">Membrane</keyword>
<organism evidence="7 8">
    <name type="scientific">Silvibacterium dinghuense</name>
    <dbReference type="NCBI Taxonomy" id="1560006"/>
    <lineage>
        <taxon>Bacteria</taxon>
        <taxon>Pseudomonadati</taxon>
        <taxon>Acidobacteriota</taxon>
        <taxon>Terriglobia</taxon>
        <taxon>Terriglobales</taxon>
        <taxon>Acidobacteriaceae</taxon>
        <taxon>Silvibacterium</taxon>
    </lineage>
</organism>
<dbReference type="EMBL" id="SDMK01000005">
    <property type="protein sequence ID" value="RXS93496.1"/>
    <property type="molecule type" value="Genomic_DNA"/>
</dbReference>
<sequence>MSAYQKDEVVGVLLALFLGTFGAHHFYLRRTGLGILYLVFFFTGIPTIVSLVECFFMPGRVRQYNLALANYFAAQMGAGPAYIPSLAAAWTPAPAANTAAWTPAPPAPAPGMTRTCAVCGAVILPEAKFCGRCGNKVA</sequence>
<evidence type="ECO:0000256" key="5">
    <source>
        <dbReference type="SAM" id="Phobius"/>
    </source>
</evidence>
<dbReference type="Proteomes" id="UP000290253">
    <property type="component" value="Unassembled WGS sequence"/>
</dbReference>
<feature type="transmembrane region" description="Helical" evidence="5">
    <location>
        <begin position="34"/>
        <end position="56"/>
    </location>
</feature>
<evidence type="ECO:0000256" key="1">
    <source>
        <dbReference type="ARBA" id="ARBA00004141"/>
    </source>
</evidence>
<evidence type="ECO:0000259" key="6">
    <source>
        <dbReference type="Pfam" id="PF05154"/>
    </source>
</evidence>
<name>A0A4Q1S9Y4_9BACT</name>
<dbReference type="InterPro" id="IPR007829">
    <property type="entry name" value="TM2"/>
</dbReference>
<dbReference type="AlphaFoldDB" id="A0A4Q1S9Y4"/>
<dbReference type="OrthoDB" id="9816361at2"/>
<keyword evidence="8" id="KW-1185">Reference proteome</keyword>
<reference evidence="7 8" key="1">
    <citation type="journal article" date="2016" name="Int. J. Syst. Evol. Microbiol.">
        <title>Acidipila dinghuensis sp. nov., an acidobacterium isolated from forest soil.</title>
        <authorList>
            <person name="Jiang Y.W."/>
            <person name="Wang J."/>
            <person name="Chen M.H."/>
            <person name="Lv Y.Y."/>
            <person name="Qiu L.H."/>
        </authorList>
    </citation>
    <scope>NUCLEOTIDE SEQUENCE [LARGE SCALE GENOMIC DNA]</scope>
    <source>
        <strain evidence="7 8">DHOF10</strain>
    </source>
</reference>
<keyword evidence="2 5" id="KW-0812">Transmembrane</keyword>
<dbReference type="Pfam" id="PF05154">
    <property type="entry name" value="TM2"/>
    <property type="match status" value="1"/>
</dbReference>
<evidence type="ECO:0000256" key="3">
    <source>
        <dbReference type="ARBA" id="ARBA00022989"/>
    </source>
</evidence>
<proteinExistence type="predicted"/>
<evidence type="ECO:0000313" key="7">
    <source>
        <dbReference type="EMBL" id="RXS93496.1"/>
    </source>
</evidence>
<accession>A0A4Q1S9Y4</accession>
<feature type="transmembrane region" description="Helical" evidence="5">
    <location>
        <begin position="9"/>
        <end position="28"/>
    </location>
</feature>
<feature type="domain" description="TM2" evidence="6">
    <location>
        <begin position="6"/>
        <end position="54"/>
    </location>
</feature>
<protein>
    <submittedName>
        <fullName evidence="7">NINE protein</fullName>
    </submittedName>
</protein>
<gene>
    <name evidence="7" type="ORF">ESZ00_18330</name>
</gene>